<keyword evidence="3" id="KW-1185">Reference proteome</keyword>
<dbReference type="PANTHER" id="PTHR48090:SF7">
    <property type="entry name" value="RFBJ PROTEIN"/>
    <property type="match status" value="1"/>
</dbReference>
<reference evidence="2 3" key="1">
    <citation type="submission" date="2020-04" db="EMBL/GenBank/DDBJ databases">
        <authorList>
            <consortium name="Desulfovibrio sp. FSS-1 genome sequencing consortium"/>
            <person name="Shimoshige H."/>
            <person name="Kobayashi H."/>
            <person name="Maekawa T."/>
        </authorList>
    </citation>
    <scope>NUCLEOTIDE SEQUENCE [LARGE SCALE GENOMIC DNA]</scope>
    <source>
        <strain evidence="2 3">SIID29052-01</strain>
    </source>
</reference>
<keyword evidence="2" id="KW-0808">Transferase</keyword>
<dbReference type="InterPro" id="IPR001173">
    <property type="entry name" value="Glyco_trans_2-like"/>
</dbReference>
<gene>
    <name evidence="2" type="primary">ppm1</name>
    <name evidence="2" type="ORF">NNJEOMEG_03611</name>
</gene>
<dbReference type="Proteomes" id="UP000494245">
    <property type="component" value="Unassembled WGS sequence"/>
</dbReference>
<dbReference type="RefSeq" id="WP_173086882.1">
    <property type="nucleotide sequence ID" value="NZ_BLTE01000021.1"/>
</dbReference>
<reference evidence="2 3" key="2">
    <citation type="submission" date="2020-05" db="EMBL/GenBank/DDBJ databases">
        <title>Draft genome sequence of Desulfovibrio sp. strainFSS-1.</title>
        <authorList>
            <person name="Shimoshige H."/>
            <person name="Kobayashi H."/>
            <person name="Maekawa T."/>
        </authorList>
    </citation>
    <scope>NUCLEOTIDE SEQUENCE [LARGE SCALE GENOMIC DNA]</scope>
    <source>
        <strain evidence="2 3">SIID29052-01</strain>
    </source>
</reference>
<feature type="domain" description="Glycosyltransferase 2-like" evidence="1">
    <location>
        <begin position="9"/>
        <end position="170"/>
    </location>
</feature>
<dbReference type="EMBL" id="BLTE01000021">
    <property type="protein sequence ID" value="GFK95743.1"/>
    <property type="molecule type" value="Genomic_DNA"/>
</dbReference>
<dbReference type="Pfam" id="PF00535">
    <property type="entry name" value="Glycos_transf_2"/>
    <property type="match status" value="1"/>
</dbReference>
<dbReference type="PANTHER" id="PTHR48090">
    <property type="entry name" value="UNDECAPRENYL-PHOSPHATE 4-DEOXY-4-FORMAMIDO-L-ARABINOSE TRANSFERASE-RELATED"/>
    <property type="match status" value="1"/>
</dbReference>
<organism evidence="2 3">
    <name type="scientific">Fundidesulfovibrio magnetotacticus</name>
    <dbReference type="NCBI Taxonomy" id="2730080"/>
    <lineage>
        <taxon>Bacteria</taxon>
        <taxon>Pseudomonadati</taxon>
        <taxon>Thermodesulfobacteriota</taxon>
        <taxon>Desulfovibrionia</taxon>
        <taxon>Desulfovibrionales</taxon>
        <taxon>Desulfovibrionaceae</taxon>
        <taxon>Fundidesulfovibrio</taxon>
    </lineage>
</organism>
<dbReference type="AlphaFoldDB" id="A0A6V8LTF0"/>
<dbReference type="CDD" id="cd04179">
    <property type="entry name" value="DPM_DPG-synthase_like"/>
    <property type="match status" value="1"/>
</dbReference>
<evidence type="ECO:0000313" key="2">
    <source>
        <dbReference type="EMBL" id="GFK95743.1"/>
    </source>
</evidence>
<accession>A0A6V8LTF0</accession>
<name>A0A6V8LTF0_9BACT</name>
<evidence type="ECO:0000313" key="3">
    <source>
        <dbReference type="Proteomes" id="UP000494245"/>
    </source>
</evidence>
<protein>
    <submittedName>
        <fullName evidence="2">Polyprenol monophosphomannose synthase</fullName>
        <ecNumber evidence="2">2.4.1.-</ecNumber>
    </submittedName>
</protein>
<dbReference type="InterPro" id="IPR050256">
    <property type="entry name" value="Glycosyltransferase_2"/>
</dbReference>
<proteinExistence type="predicted"/>
<dbReference type="Gene3D" id="3.90.550.10">
    <property type="entry name" value="Spore Coat Polysaccharide Biosynthesis Protein SpsA, Chain A"/>
    <property type="match status" value="1"/>
</dbReference>
<dbReference type="InterPro" id="IPR029044">
    <property type="entry name" value="Nucleotide-diphossugar_trans"/>
</dbReference>
<dbReference type="SUPFAM" id="SSF53448">
    <property type="entry name" value="Nucleotide-diphospho-sugar transferases"/>
    <property type="match status" value="1"/>
</dbReference>
<keyword evidence="2" id="KW-0328">Glycosyltransferase</keyword>
<evidence type="ECO:0000259" key="1">
    <source>
        <dbReference type="Pfam" id="PF00535"/>
    </source>
</evidence>
<dbReference type="EC" id="2.4.1.-" evidence="2"/>
<comment type="caution">
    <text evidence="2">The sequence shown here is derived from an EMBL/GenBank/DDBJ whole genome shotgun (WGS) entry which is preliminary data.</text>
</comment>
<dbReference type="GO" id="GO:0016757">
    <property type="term" value="F:glycosyltransferase activity"/>
    <property type="evidence" value="ECO:0007669"/>
    <property type="project" value="UniProtKB-KW"/>
</dbReference>
<sequence length="270" mass="30258">MMNGKKVVVVMPAYNAATTLERTLAEVPRDIVDDVILVDDASRDNTIEHARKLGIRCFLHERNWGYGRNQKTCYSEALKLGADVVIMVHPDYQYTPLIIPAMANLATSGLYDVVIASRILGGTALAGGMPGYKYVSNRFLTLAQNLLMGAKLSEYHTGYRAFTREVLEKLPLWENSDDFVFDNQMLAQSIYFGFKVGEVSCPTKYFDEASSINFKRSCIYGLGCLGTAWKFRMQKWGKAKHAIFDPNGRGLSDPEANYYSDQTATIFPPE</sequence>